<dbReference type="InterPro" id="IPR000515">
    <property type="entry name" value="MetI-like"/>
</dbReference>
<dbReference type="InterPro" id="IPR035906">
    <property type="entry name" value="MetI-like_sf"/>
</dbReference>
<evidence type="ECO:0000256" key="3">
    <source>
        <dbReference type="ARBA" id="ARBA00022475"/>
    </source>
</evidence>
<keyword evidence="11" id="KW-1185">Reference proteome</keyword>
<feature type="transmembrane region" description="Helical" evidence="7">
    <location>
        <begin position="236"/>
        <end position="262"/>
    </location>
</feature>
<comment type="similarity">
    <text evidence="7">Belongs to the binding-protein-dependent transport system permease family.</text>
</comment>
<feature type="transmembrane region" description="Helical" evidence="7">
    <location>
        <begin position="139"/>
        <end position="158"/>
    </location>
</feature>
<feature type="domain" description="ABC transmembrane type-1" evidence="9">
    <location>
        <begin position="101"/>
        <end position="309"/>
    </location>
</feature>
<keyword evidence="5 7" id="KW-1133">Transmembrane helix</keyword>
<feature type="compositionally biased region" description="Low complexity" evidence="8">
    <location>
        <begin position="8"/>
        <end position="21"/>
    </location>
</feature>
<feature type="transmembrane region" description="Helical" evidence="7">
    <location>
        <begin position="182"/>
        <end position="204"/>
    </location>
</feature>
<evidence type="ECO:0000313" key="10">
    <source>
        <dbReference type="EMBL" id="UKF25415.1"/>
    </source>
</evidence>
<evidence type="ECO:0000256" key="2">
    <source>
        <dbReference type="ARBA" id="ARBA00022448"/>
    </source>
</evidence>
<dbReference type="Gene3D" id="1.10.3720.10">
    <property type="entry name" value="MetI-like"/>
    <property type="match status" value="1"/>
</dbReference>
<reference evidence="11" key="1">
    <citation type="submission" date="2024-08" db="EMBL/GenBank/DDBJ databases">
        <title>Description of the novel species Clavibacter lycopersicum isolated from tomato seeds.</title>
        <authorList>
            <person name="Arizala E.D."/>
            <person name="Dobhal S."/>
            <person name="Alvarez A."/>
            <person name="Arif M."/>
        </authorList>
    </citation>
    <scope>NUCLEOTIDE SEQUENCE [LARGE SCALE GENOMIC DNA]</scope>
    <source>
        <strain evidence="11">A6099</strain>
    </source>
</reference>
<gene>
    <name evidence="10" type="ORF">KYT88_01575</name>
</gene>
<evidence type="ECO:0000256" key="4">
    <source>
        <dbReference type="ARBA" id="ARBA00022692"/>
    </source>
</evidence>
<accession>A0ABY3TB74</accession>
<feature type="transmembrane region" description="Helical" evidence="7">
    <location>
        <begin position="288"/>
        <end position="310"/>
    </location>
</feature>
<dbReference type="EMBL" id="CP083439">
    <property type="protein sequence ID" value="UKF25415.1"/>
    <property type="molecule type" value="Genomic_DNA"/>
</dbReference>
<keyword evidence="6 7" id="KW-0472">Membrane</keyword>
<evidence type="ECO:0000256" key="8">
    <source>
        <dbReference type="SAM" id="MobiDB-lite"/>
    </source>
</evidence>
<protein>
    <submittedName>
        <fullName evidence="10">Sugar ABC transporter permease</fullName>
    </submittedName>
</protein>
<evidence type="ECO:0000259" key="9">
    <source>
        <dbReference type="PROSITE" id="PS50928"/>
    </source>
</evidence>
<dbReference type="PROSITE" id="PS50928">
    <property type="entry name" value="ABC_TM1"/>
    <property type="match status" value="1"/>
</dbReference>
<evidence type="ECO:0000256" key="5">
    <source>
        <dbReference type="ARBA" id="ARBA00022989"/>
    </source>
</evidence>
<dbReference type="PANTHER" id="PTHR43005">
    <property type="entry name" value="BLR7065 PROTEIN"/>
    <property type="match status" value="1"/>
</dbReference>
<dbReference type="CDD" id="cd06261">
    <property type="entry name" value="TM_PBP2"/>
    <property type="match status" value="1"/>
</dbReference>
<comment type="subcellular location">
    <subcellularLocation>
        <location evidence="1 7">Cell membrane</location>
        <topology evidence="1 7">Multi-pass membrane protein</topology>
    </subcellularLocation>
</comment>
<feature type="region of interest" description="Disordered" evidence="8">
    <location>
        <begin position="1"/>
        <end position="28"/>
    </location>
</feature>
<proteinExistence type="inferred from homology"/>
<dbReference type="SUPFAM" id="SSF161098">
    <property type="entry name" value="MetI-like"/>
    <property type="match status" value="1"/>
</dbReference>
<evidence type="ECO:0000256" key="1">
    <source>
        <dbReference type="ARBA" id="ARBA00004651"/>
    </source>
</evidence>
<dbReference type="PANTHER" id="PTHR43005:SF1">
    <property type="entry name" value="SPERMIDINE_PUTRESCINE TRANSPORT SYSTEM PERMEASE PROTEIN"/>
    <property type="match status" value="1"/>
</dbReference>
<feature type="transmembrane region" description="Helical" evidence="7">
    <location>
        <begin position="35"/>
        <end position="60"/>
    </location>
</feature>
<sequence>MSGRVIDRPLAPTRGAGAAGPAEERPPRRRPYRTVSIVAAIGFMAPVVAFLAIFFVYPIIRGFLLSLQEYGPRAFVTGEAPYVGFQNYVTILSDSLFATIAWHTVVFTVVSLAGQFAIGLALAVFFTRRFPLSTTFRSLILLPWLLPLIVSATAWRWMFDQQFGIINSVLGTPIGWLSDPSVSLWSVIIANIWLGIPFNMILLYGGLQGIPENLYEAAALDGAGRWRTFRSITWPLLRPVTAVTLLLGLVYTIKVFDVIWILTKGGPANSSHTLSTWAYEKSFTDLDFGVGAAAGEILVVVALVFGLIYVRAQRKEAQS</sequence>
<evidence type="ECO:0000256" key="6">
    <source>
        <dbReference type="ARBA" id="ARBA00023136"/>
    </source>
</evidence>
<keyword evidence="4 7" id="KW-0812">Transmembrane</keyword>
<feature type="transmembrane region" description="Helical" evidence="7">
    <location>
        <begin position="100"/>
        <end position="127"/>
    </location>
</feature>
<name>A0ABY3TB74_9MICO</name>
<dbReference type="RefSeq" id="WP_181036734.1">
    <property type="nucleotide sequence ID" value="NZ_CP083439.1"/>
</dbReference>
<evidence type="ECO:0000313" key="11">
    <source>
        <dbReference type="Proteomes" id="UP001649473"/>
    </source>
</evidence>
<organism evidence="10 11">
    <name type="scientific">Clavibacter seminis</name>
    <dbReference type="NCBI Taxonomy" id="2860285"/>
    <lineage>
        <taxon>Bacteria</taxon>
        <taxon>Bacillati</taxon>
        <taxon>Actinomycetota</taxon>
        <taxon>Actinomycetes</taxon>
        <taxon>Micrococcales</taxon>
        <taxon>Microbacteriaceae</taxon>
        <taxon>Clavibacter</taxon>
    </lineage>
</organism>
<dbReference type="Proteomes" id="UP001649473">
    <property type="component" value="Chromosome"/>
</dbReference>
<keyword evidence="2 7" id="KW-0813">Transport</keyword>
<keyword evidence="3" id="KW-1003">Cell membrane</keyword>
<evidence type="ECO:0000256" key="7">
    <source>
        <dbReference type="RuleBase" id="RU363032"/>
    </source>
</evidence>
<dbReference type="Pfam" id="PF00528">
    <property type="entry name" value="BPD_transp_1"/>
    <property type="match status" value="1"/>
</dbReference>